<comment type="caution">
    <text evidence="1">The sequence shown here is derived from an EMBL/GenBank/DDBJ whole genome shotgun (WGS) entry which is preliminary data.</text>
</comment>
<evidence type="ECO:0000313" key="2">
    <source>
        <dbReference type="Proteomes" id="UP000663869"/>
    </source>
</evidence>
<gene>
    <name evidence="1" type="ORF">FME351_LOCUS15744</name>
</gene>
<organism evidence="1 2">
    <name type="scientific">Rotaria socialis</name>
    <dbReference type="NCBI Taxonomy" id="392032"/>
    <lineage>
        <taxon>Eukaryota</taxon>
        <taxon>Metazoa</taxon>
        <taxon>Spiralia</taxon>
        <taxon>Gnathifera</taxon>
        <taxon>Rotifera</taxon>
        <taxon>Eurotatoria</taxon>
        <taxon>Bdelloidea</taxon>
        <taxon>Philodinida</taxon>
        <taxon>Philodinidae</taxon>
        <taxon>Rotaria</taxon>
    </lineage>
</organism>
<proteinExistence type="predicted"/>
<dbReference type="EMBL" id="CAJNYU010001943">
    <property type="protein sequence ID" value="CAF3484725.1"/>
    <property type="molecule type" value="Genomic_DNA"/>
</dbReference>
<dbReference type="AlphaFoldDB" id="A0A818G771"/>
<protein>
    <submittedName>
        <fullName evidence="1">Uncharacterized protein</fullName>
    </submittedName>
</protein>
<dbReference type="Proteomes" id="UP000663869">
    <property type="component" value="Unassembled WGS sequence"/>
</dbReference>
<reference evidence="1" key="1">
    <citation type="submission" date="2021-02" db="EMBL/GenBank/DDBJ databases">
        <authorList>
            <person name="Nowell W R."/>
        </authorList>
    </citation>
    <scope>NUCLEOTIDE SEQUENCE</scope>
</reference>
<sequence>MNSAKIIAIPGLFSTMKATLGQTQPCHCGGRRGCDPTFPYCTYSSVCHLNFACHYCCTNFCCPPNVGNTTNILLPTLRLPTNPPLSTLSPECYNPDGTSCEWYKDCLEKKYPCQDEQADYAMKYATKYCNKYTENDNRFSETGRDQSSANITCDKIKDEGFASHALFYGVPSLDAPSFCDLTVTDWWRVLQTIHSAFYTEPLQSLKGALDTLDTCISKPIGEIMPVSIMMITFLGPIVVPATVSNMISYVDDIAKDIARIEVWASERLGYFSYSFNTWILKSKAHEQQINMKILIADKNRS</sequence>
<name>A0A818G771_9BILA</name>
<accession>A0A818G771</accession>
<evidence type="ECO:0000313" key="1">
    <source>
        <dbReference type="EMBL" id="CAF3484725.1"/>
    </source>
</evidence>